<comment type="similarity">
    <text evidence="2">Belongs to the UFL1 family.</text>
</comment>
<comment type="function">
    <text evidence="1">E3 UFM1-protein ligase that mediates ufmylation of target proteins.</text>
</comment>
<proteinExistence type="inferred from homology"/>
<organism evidence="11 12">
    <name type="scientific">Strongyloides papillosus</name>
    <name type="common">Intestinal threadworm</name>
    <dbReference type="NCBI Taxonomy" id="174720"/>
    <lineage>
        <taxon>Eukaryota</taxon>
        <taxon>Metazoa</taxon>
        <taxon>Ecdysozoa</taxon>
        <taxon>Nematoda</taxon>
        <taxon>Chromadorea</taxon>
        <taxon>Rhabditida</taxon>
        <taxon>Tylenchina</taxon>
        <taxon>Panagrolaimomorpha</taxon>
        <taxon>Strongyloidoidea</taxon>
        <taxon>Strongyloididae</taxon>
        <taxon>Strongyloides</taxon>
    </lineage>
</organism>
<dbReference type="InterPro" id="IPR018611">
    <property type="entry name" value="Ufl1"/>
</dbReference>
<evidence type="ECO:0000256" key="1">
    <source>
        <dbReference type="ARBA" id="ARBA00003950"/>
    </source>
</evidence>
<evidence type="ECO:0000259" key="10">
    <source>
        <dbReference type="Pfam" id="PF25041"/>
    </source>
</evidence>
<dbReference type="InterPro" id="IPR056761">
    <property type="entry name" value="Ufl1-like_C"/>
</dbReference>
<dbReference type="GO" id="GO:0034976">
    <property type="term" value="P:response to endoplasmic reticulum stress"/>
    <property type="evidence" value="ECO:0007669"/>
    <property type="project" value="TreeGrafter"/>
</dbReference>
<evidence type="ECO:0000259" key="8">
    <source>
        <dbReference type="Pfam" id="PF09743"/>
    </source>
</evidence>
<dbReference type="InterPro" id="IPR056579">
    <property type="entry name" value="Ufl1_N"/>
</dbReference>
<keyword evidence="4" id="KW-0808">Transferase</keyword>
<dbReference type="GO" id="GO:0032434">
    <property type="term" value="P:regulation of proteasomal ubiquitin-dependent protein catabolic process"/>
    <property type="evidence" value="ECO:0007669"/>
    <property type="project" value="TreeGrafter"/>
</dbReference>
<feature type="domain" description="E3 UFM1-protein ligase 1-like N-terminal" evidence="8">
    <location>
        <begin position="6"/>
        <end position="280"/>
    </location>
</feature>
<dbReference type="Proteomes" id="UP000046392">
    <property type="component" value="Unplaced"/>
</dbReference>
<feature type="domain" description="E3 UFM1-protein ligase 1-like" evidence="9">
    <location>
        <begin position="515"/>
        <end position="629"/>
    </location>
</feature>
<keyword evidence="5" id="KW-0833">Ubl conjugation pathway</keyword>
<dbReference type="PANTHER" id="PTHR31057:SF0">
    <property type="entry name" value="E3 UFM1-PROTEIN LIGASE 1"/>
    <property type="match status" value="1"/>
</dbReference>
<protein>
    <recommendedName>
        <fullName evidence="3">E3 UFM1-protein ligase 1 homolog</fullName>
    </recommendedName>
    <alternativeName>
        <fullName evidence="6">E3 UFM1-protein transferase 1 homolog</fullName>
    </alternativeName>
</protein>
<dbReference type="Pfam" id="PF25041">
    <property type="entry name" value="UFL1_C"/>
    <property type="match status" value="1"/>
</dbReference>
<dbReference type="GO" id="GO:0005789">
    <property type="term" value="C:endoplasmic reticulum membrane"/>
    <property type="evidence" value="ECO:0007669"/>
    <property type="project" value="TreeGrafter"/>
</dbReference>
<dbReference type="PANTHER" id="PTHR31057">
    <property type="entry name" value="E3 UFM1-PROTEIN LIGASE 1"/>
    <property type="match status" value="1"/>
</dbReference>
<dbReference type="STRING" id="174720.A0A0N5CCD6"/>
<evidence type="ECO:0000256" key="5">
    <source>
        <dbReference type="ARBA" id="ARBA00022786"/>
    </source>
</evidence>
<dbReference type="AlphaFoldDB" id="A0A0N5CCD6"/>
<dbReference type="WBParaSite" id="SPAL_0001554600.2">
    <property type="protein sequence ID" value="SPAL_0001554600.2"/>
    <property type="gene ID" value="SPAL_0001554600"/>
</dbReference>
<sequence>MATWADIQKLANELQIAQNFEGEKKLSDSNVIEIVSKLRELSLIDIIFSNDGKEYVTKKRLQSEIMNECVGRKGRVSMDDLVMSLNVDYEYIVEGVKEICSSDENFISFQSELYTKTFMDNLCNEISDKLDDVGTMSVLSITKLFDLPTAIINTYVLNEIGNKIAAVKDGDTIYTRRYLSAQKMYIASILSSVTKVTPMEKIVSVIPVSENIFWSLWNELEKENVINGKLFGLKNSTKKNFYIPKYYIDLTLCYIKSKFNSDGIIDSGIFKKFFITNINETFDAIYGKSFSKNIIHLDSIIIGKEKLTDYINEMENDARNSGWCDVVGYLRNELSYPITEVDIDIIKEKYWKLSNDLKFLDTPDASLILYKKSLVDTIKKFLEPIVKEIAVKEAPNLIISIKEEQTKGKHQQNSDDEDWGTGKGGKGSKKKGASSKKPAKKSTTEVRKGATIPLPNATLLKQLEKENLAPENIVKCIYKEISTDLEETFNNEIIYTMNNLSLTRSSDQKKNRKVLEQNGQTLYETFCILEQGASHFPDKTGTDLKDYLLKNTGIDFANIILSIISERPVEELTSPGTRNKIIKEMDCDNDMKEDILSLYASTTSGDVNLFHEAVKTLGNKNSCGLVFKRPHESLVPDLVSSYKDGLVKALQESTDHAKSLLLGILILYADRYKIAVSGSGKFVGNFILNFKNSNQVNEDEISLLTSAQGAVIEVFKSKGNVDGTLKEQLDEAIDEIKNIVINKN</sequence>
<evidence type="ECO:0000313" key="12">
    <source>
        <dbReference type="WBParaSite" id="SPAL_0001554600.2"/>
    </source>
</evidence>
<name>A0A0N5CCD6_STREA</name>
<evidence type="ECO:0000256" key="4">
    <source>
        <dbReference type="ARBA" id="ARBA00022679"/>
    </source>
</evidence>
<evidence type="ECO:0000259" key="9">
    <source>
        <dbReference type="Pfam" id="PF23659"/>
    </source>
</evidence>
<evidence type="ECO:0000256" key="6">
    <source>
        <dbReference type="ARBA" id="ARBA00030452"/>
    </source>
</evidence>
<evidence type="ECO:0000256" key="2">
    <source>
        <dbReference type="ARBA" id="ARBA00010789"/>
    </source>
</evidence>
<dbReference type="InterPro" id="IPR056580">
    <property type="entry name" value="Ufl1_dom"/>
</dbReference>
<accession>A0A0N5CCD6</accession>
<feature type="domain" description="E3 UFM1-protein ligase-like C-terminal" evidence="10">
    <location>
        <begin position="638"/>
        <end position="735"/>
    </location>
</feature>
<dbReference type="GO" id="GO:0061666">
    <property type="term" value="F:UFM1 ligase activity"/>
    <property type="evidence" value="ECO:0007669"/>
    <property type="project" value="InterPro"/>
</dbReference>
<feature type="region of interest" description="Disordered" evidence="7">
    <location>
        <begin position="402"/>
        <end position="448"/>
    </location>
</feature>
<evidence type="ECO:0000256" key="3">
    <source>
        <dbReference type="ARBA" id="ARBA00014160"/>
    </source>
</evidence>
<evidence type="ECO:0000313" key="11">
    <source>
        <dbReference type="Proteomes" id="UP000046392"/>
    </source>
</evidence>
<keyword evidence="11" id="KW-1185">Reference proteome</keyword>
<evidence type="ECO:0000256" key="7">
    <source>
        <dbReference type="SAM" id="MobiDB-lite"/>
    </source>
</evidence>
<dbReference type="GO" id="GO:1990592">
    <property type="term" value="P:protein K69-linked ufmylation"/>
    <property type="evidence" value="ECO:0007669"/>
    <property type="project" value="TreeGrafter"/>
</dbReference>
<feature type="compositionally biased region" description="Basic residues" evidence="7">
    <location>
        <begin position="426"/>
        <end position="440"/>
    </location>
</feature>
<dbReference type="Pfam" id="PF23659">
    <property type="entry name" value="UFL1"/>
    <property type="match status" value="1"/>
</dbReference>
<dbReference type="Pfam" id="PF09743">
    <property type="entry name" value="E3_UFM1_ligase"/>
    <property type="match status" value="1"/>
</dbReference>
<reference evidence="12" key="1">
    <citation type="submission" date="2017-02" db="UniProtKB">
        <authorList>
            <consortium name="WormBaseParasite"/>
        </authorList>
    </citation>
    <scope>IDENTIFICATION</scope>
</reference>